<reference evidence="2" key="1">
    <citation type="submission" date="2015-01" db="EMBL/GenBank/DDBJ databases">
        <authorList>
            <person name="Aksoy S."/>
            <person name="Warren W."/>
            <person name="Wilson R.K."/>
        </authorList>
    </citation>
    <scope>NUCLEOTIDE SEQUENCE [LARGE SCALE GENOMIC DNA]</scope>
    <source>
        <strain evidence="2">IAEA</strain>
    </source>
</reference>
<evidence type="ECO:0000313" key="2">
    <source>
        <dbReference type="Proteomes" id="UP000092460"/>
    </source>
</evidence>
<accession>A0A1B0BA44</accession>
<sequence length="121" mass="13863">MYILQEKKDFCGRSVGQRKTFCISREEVVTAVRETYVNCKFRGKCNGNRNLSEHFRCTVSGYELLLIKEKGDKYGFIHTVRSAVGPKPPRTITPSKQSNILPHMPVDGRQRRCTLPSRTTI</sequence>
<dbReference type="VEuPathDB" id="VectorBase:GPPI023642"/>
<proteinExistence type="predicted"/>
<protein>
    <submittedName>
        <fullName evidence="1">Uncharacterized protein</fullName>
    </submittedName>
</protein>
<name>A0A1B0BA44_9MUSC</name>
<dbReference type="EMBL" id="JXJN01010764">
    <property type="status" value="NOT_ANNOTATED_CDS"/>
    <property type="molecule type" value="Genomic_DNA"/>
</dbReference>
<dbReference type="Proteomes" id="UP000092460">
    <property type="component" value="Unassembled WGS sequence"/>
</dbReference>
<dbReference type="EMBL" id="JXJN01010765">
    <property type="status" value="NOT_ANNOTATED_CDS"/>
    <property type="molecule type" value="Genomic_DNA"/>
</dbReference>
<evidence type="ECO:0000313" key="1">
    <source>
        <dbReference type="EnsemblMetazoa" id="GPPI023642-PA"/>
    </source>
</evidence>
<dbReference type="AlphaFoldDB" id="A0A1B0BA44"/>
<dbReference type="EMBL" id="JXJN01010763">
    <property type="status" value="NOT_ANNOTATED_CDS"/>
    <property type="molecule type" value="Genomic_DNA"/>
</dbReference>
<keyword evidence="2" id="KW-1185">Reference proteome</keyword>
<reference evidence="1" key="2">
    <citation type="submission" date="2020-05" db="UniProtKB">
        <authorList>
            <consortium name="EnsemblMetazoa"/>
        </authorList>
    </citation>
    <scope>IDENTIFICATION</scope>
    <source>
        <strain evidence="1">IAEA</strain>
    </source>
</reference>
<organism evidence="1 2">
    <name type="scientific">Glossina palpalis gambiensis</name>
    <dbReference type="NCBI Taxonomy" id="67801"/>
    <lineage>
        <taxon>Eukaryota</taxon>
        <taxon>Metazoa</taxon>
        <taxon>Ecdysozoa</taxon>
        <taxon>Arthropoda</taxon>
        <taxon>Hexapoda</taxon>
        <taxon>Insecta</taxon>
        <taxon>Pterygota</taxon>
        <taxon>Neoptera</taxon>
        <taxon>Endopterygota</taxon>
        <taxon>Diptera</taxon>
        <taxon>Brachycera</taxon>
        <taxon>Muscomorpha</taxon>
        <taxon>Hippoboscoidea</taxon>
        <taxon>Glossinidae</taxon>
        <taxon>Glossina</taxon>
    </lineage>
</organism>
<dbReference type="EnsemblMetazoa" id="GPPI023642-RA">
    <property type="protein sequence ID" value="GPPI023642-PA"/>
    <property type="gene ID" value="GPPI023642"/>
</dbReference>